<reference evidence="3" key="1">
    <citation type="journal article" date="2017" name="Nat. Commun.">
        <title>The North American bullfrog draft genome provides insight into hormonal regulation of long noncoding RNA.</title>
        <authorList>
            <person name="Hammond S.A."/>
            <person name="Warren R.L."/>
            <person name="Vandervalk B.P."/>
            <person name="Kucuk E."/>
            <person name="Khan H."/>
            <person name="Gibb E.A."/>
            <person name="Pandoh P."/>
            <person name="Kirk H."/>
            <person name="Zhao Y."/>
            <person name="Jones M."/>
            <person name="Mungall A.J."/>
            <person name="Coope R."/>
            <person name="Pleasance S."/>
            <person name="Moore R.A."/>
            <person name="Holt R.A."/>
            <person name="Round J.M."/>
            <person name="Ohora S."/>
            <person name="Walle B.V."/>
            <person name="Veldhoen N."/>
            <person name="Helbing C.C."/>
            <person name="Birol I."/>
        </authorList>
    </citation>
    <scope>NUCLEOTIDE SEQUENCE [LARGE SCALE GENOMIC DNA]</scope>
</reference>
<feature type="non-terminal residue" evidence="2">
    <location>
        <position position="1"/>
    </location>
</feature>
<evidence type="ECO:0000313" key="2">
    <source>
        <dbReference type="EMBL" id="PIO35054.1"/>
    </source>
</evidence>
<name>A0A2G9S4N8_AQUCT</name>
<dbReference type="EMBL" id="KV925743">
    <property type="protein sequence ID" value="PIO35054.1"/>
    <property type="molecule type" value="Genomic_DNA"/>
</dbReference>
<keyword evidence="3" id="KW-1185">Reference proteome</keyword>
<protein>
    <submittedName>
        <fullName evidence="2">Uncharacterized protein</fullName>
    </submittedName>
</protein>
<organism evidence="2 3">
    <name type="scientific">Aquarana catesbeiana</name>
    <name type="common">American bullfrog</name>
    <name type="synonym">Rana catesbeiana</name>
    <dbReference type="NCBI Taxonomy" id="8400"/>
    <lineage>
        <taxon>Eukaryota</taxon>
        <taxon>Metazoa</taxon>
        <taxon>Chordata</taxon>
        <taxon>Craniata</taxon>
        <taxon>Vertebrata</taxon>
        <taxon>Euteleostomi</taxon>
        <taxon>Amphibia</taxon>
        <taxon>Batrachia</taxon>
        <taxon>Anura</taxon>
        <taxon>Neobatrachia</taxon>
        <taxon>Ranoidea</taxon>
        <taxon>Ranidae</taxon>
        <taxon>Aquarana</taxon>
    </lineage>
</organism>
<dbReference type="AlphaFoldDB" id="A0A2G9S4N8"/>
<evidence type="ECO:0000313" key="3">
    <source>
        <dbReference type="Proteomes" id="UP000228934"/>
    </source>
</evidence>
<feature type="compositionally biased region" description="Acidic residues" evidence="1">
    <location>
        <begin position="17"/>
        <end position="27"/>
    </location>
</feature>
<dbReference type="Proteomes" id="UP000228934">
    <property type="component" value="Unassembled WGS sequence"/>
</dbReference>
<feature type="compositionally biased region" description="Polar residues" evidence="1">
    <location>
        <begin position="43"/>
        <end position="56"/>
    </location>
</feature>
<accession>A0A2G9S4N8</accession>
<dbReference type="OrthoDB" id="6093671at2759"/>
<feature type="region of interest" description="Disordered" evidence="1">
    <location>
        <begin position="1"/>
        <end position="62"/>
    </location>
</feature>
<evidence type="ECO:0000256" key="1">
    <source>
        <dbReference type="SAM" id="MobiDB-lite"/>
    </source>
</evidence>
<proteinExistence type="predicted"/>
<sequence length="91" mass="9699">LLRRPPTVAASVPVVNDDVEDVTETDEPAVGTDNAANKDGSLKSCSNPTTDPTNKDNVCGPPPSKKMKLFGFKEDPFVFLSDADPIFPPIV</sequence>
<gene>
    <name evidence="2" type="ORF">AB205_0150610</name>
</gene>